<protein>
    <submittedName>
        <fullName evidence="2">XRE family transcriptional regulator</fullName>
    </submittedName>
</protein>
<dbReference type="InterPro" id="IPR011990">
    <property type="entry name" value="TPR-like_helical_dom_sf"/>
</dbReference>
<dbReference type="KEGG" id="splu:LK06_019420"/>
<evidence type="ECO:0000313" key="3">
    <source>
        <dbReference type="Proteomes" id="UP000031501"/>
    </source>
</evidence>
<dbReference type="Proteomes" id="UP000031501">
    <property type="component" value="Chromosome"/>
</dbReference>
<gene>
    <name evidence="2" type="ORF">LK07_20585</name>
</gene>
<dbReference type="AlphaFoldDB" id="A0A221P1P2"/>
<dbReference type="PROSITE" id="PS50943">
    <property type="entry name" value="HTH_CROC1"/>
    <property type="match status" value="1"/>
</dbReference>
<name>A0A221P1P2_9ACTN</name>
<evidence type="ECO:0000259" key="1">
    <source>
        <dbReference type="PROSITE" id="PS50943"/>
    </source>
</evidence>
<dbReference type="Pfam" id="PF13560">
    <property type="entry name" value="HTH_31"/>
    <property type="match status" value="1"/>
</dbReference>
<dbReference type="InterPro" id="IPR001387">
    <property type="entry name" value="Cro/C1-type_HTH"/>
</dbReference>
<organism evidence="2 3">
    <name type="scientific">Streptomyces pluripotens</name>
    <dbReference type="NCBI Taxonomy" id="1355015"/>
    <lineage>
        <taxon>Bacteria</taxon>
        <taxon>Bacillati</taxon>
        <taxon>Actinomycetota</taxon>
        <taxon>Actinomycetes</taxon>
        <taxon>Kitasatosporales</taxon>
        <taxon>Streptomycetaceae</taxon>
        <taxon>Streptomyces</taxon>
    </lineage>
</organism>
<dbReference type="EMBL" id="CP022433">
    <property type="protein sequence ID" value="ASN26006.1"/>
    <property type="molecule type" value="Genomic_DNA"/>
</dbReference>
<dbReference type="SMART" id="SM00530">
    <property type="entry name" value="HTH_XRE"/>
    <property type="match status" value="1"/>
</dbReference>
<dbReference type="SUPFAM" id="SSF48452">
    <property type="entry name" value="TPR-like"/>
    <property type="match status" value="1"/>
</dbReference>
<dbReference type="OrthoDB" id="3831424at2"/>
<reference evidence="2 3" key="1">
    <citation type="submission" date="2017-07" db="EMBL/GenBank/DDBJ databases">
        <title>Genome sequence of Streptomyces pluripotens MUSC 137T.</title>
        <authorList>
            <person name="Ser H.-L."/>
            <person name="Lee L.-H."/>
        </authorList>
    </citation>
    <scope>NUCLEOTIDE SEQUENCE [LARGE SCALE GENOMIC DNA]</scope>
    <source>
        <strain evidence="2 3">MUSC 137</strain>
    </source>
</reference>
<sequence length="388" mass="42706">MASKRVRLAQRRRSAGFSQEKLAEHLGVERTTVVRWETAKADPQPWLRPKLASALKVTADELHALLEDIVVVEAEPSERLNYALAHPSSADLVAVAYLHERVRKLDESYDGAPSTALLGPAGQVHGQIGYLREHATNSRVRKALYEVEAESATFVGQLVWDVSQRRDHGGPVVYLDEAVHAARQARDPGAESYAVLRKSYVALYGEKDPVKGVMLAQEAVEVAKLASPSLMGLSLLHVAEGYAMVGDVQRCEDALKKAEAQFERISPDDVAAEYYTLNEYNRLAGSCYLFLGLPDRAEPILRNTVSALAPKKKSQAIALGNLTLSLIHQRKLEEAAETMHRTIDAVELTRGGGGLNLAFAAGRELREWRTEAWVQDINDRLLALMAAI</sequence>
<keyword evidence="3" id="KW-1185">Reference proteome</keyword>
<dbReference type="CDD" id="cd00093">
    <property type="entry name" value="HTH_XRE"/>
    <property type="match status" value="1"/>
</dbReference>
<accession>A0A221P1P2</accession>
<dbReference type="Gene3D" id="1.10.260.40">
    <property type="entry name" value="lambda repressor-like DNA-binding domains"/>
    <property type="match status" value="1"/>
</dbReference>
<dbReference type="InterPro" id="IPR010982">
    <property type="entry name" value="Lambda_DNA-bd_dom_sf"/>
</dbReference>
<dbReference type="SUPFAM" id="SSF47413">
    <property type="entry name" value="lambda repressor-like DNA-binding domains"/>
    <property type="match status" value="1"/>
</dbReference>
<dbReference type="GO" id="GO:0003677">
    <property type="term" value="F:DNA binding"/>
    <property type="evidence" value="ECO:0007669"/>
    <property type="project" value="InterPro"/>
</dbReference>
<feature type="domain" description="HTH cro/C1-type" evidence="1">
    <location>
        <begin position="8"/>
        <end position="62"/>
    </location>
</feature>
<evidence type="ECO:0000313" key="2">
    <source>
        <dbReference type="EMBL" id="ASN26006.1"/>
    </source>
</evidence>
<dbReference type="RefSeq" id="WP_043435970.1">
    <property type="nucleotide sequence ID" value="NZ_CP021080.1"/>
</dbReference>
<proteinExistence type="predicted"/>
<dbReference type="STRING" id="1355015.LK06_019420"/>
<dbReference type="Gene3D" id="1.25.40.10">
    <property type="entry name" value="Tetratricopeptide repeat domain"/>
    <property type="match status" value="1"/>
</dbReference>